<dbReference type="PANTHER" id="PTHR46254:SF6">
    <property type="entry name" value="HIGH MOBILITY GROUP AT-HOOK 2"/>
    <property type="match status" value="1"/>
</dbReference>
<reference evidence="1" key="3">
    <citation type="submission" date="2025-09" db="UniProtKB">
        <authorList>
            <consortium name="Ensembl"/>
        </authorList>
    </citation>
    <scope>IDENTIFICATION</scope>
</reference>
<dbReference type="GeneTree" id="ENSGT00940000161627"/>
<evidence type="ECO:0000313" key="2">
    <source>
        <dbReference type="Proteomes" id="UP000008225"/>
    </source>
</evidence>
<dbReference type="AlphaFoldDB" id="A0A8I3WC02"/>
<name>A0A8I3WC02_CALJA</name>
<dbReference type="PANTHER" id="PTHR46254">
    <property type="entry name" value="PROTEIN GVQW1-RELATED"/>
    <property type="match status" value="1"/>
</dbReference>
<keyword evidence="2" id="KW-1185">Reference proteome</keyword>
<dbReference type="Ensembl" id="ENSCJAT00000128317.1">
    <property type="protein sequence ID" value="ENSCJAP00000090833.1"/>
    <property type="gene ID" value="ENSCJAG00000082827.1"/>
</dbReference>
<dbReference type="Proteomes" id="UP000008225">
    <property type="component" value="Chromosome 3"/>
</dbReference>
<reference evidence="1 2" key="1">
    <citation type="submission" date="2009-03" db="EMBL/GenBank/DDBJ databases">
        <authorList>
            <person name="Warren W."/>
            <person name="Ye L."/>
            <person name="Minx P."/>
            <person name="Worley K."/>
            <person name="Gibbs R."/>
            <person name="Wilson R.K."/>
        </authorList>
    </citation>
    <scope>NUCLEOTIDE SEQUENCE [LARGE SCALE GENOMIC DNA]</scope>
</reference>
<sequence length="79" mass="9207">CRRSCNAFIRPISFAFVTQAGVQWCNLSSLPPPPPRFKQFSCLSIPGCWDYRYKPACLTNYFFCIFSRDKVLPCWEGWS</sequence>
<evidence type="ECO:0000313" key="1">
    <source>
        <dbReference type="Ensembl" id="ENSCJAP00000090833.1"/>
    </source>
</evidence>
<proteinExistence type="predicted"/>
<protein>
    <submittedName>
        <fullName evidence="1">Uncharacterized protein</fullName>
    </submittedName>
</protein>
<reference evidence="1" key="2">
    <citation type="submission" date="2025-08" db="UniProtKB">
        <authorList>
            <consortium name="Ensembl"/>
        </authorList>
    </citation>
    <scope>IDENTIFICATION</scope>
</reference>
<accession>A0A8I3WC02</accession>
<organism evidence="1 2">
    <name type="scientific">Callithrix jacchus</name>
    <name type="common">White-tufted-ear marmoset</name>
    <name type="synonym">Simia Jacchus</name>
    <dbReference type="NCBI Taxonomy" id="9483"/>
    <lineage>
        <taxon>Eukaryota</taxon>
        <taxon>Metazoa</taxon>
        <taxon>Chordata</taxon>
        <taxon>Craniata</taxon>
        <taxon>Vertebrata</taxon>
        <taxon>Euteleostomi</taxon>
        <taxon>Mammalia</taxon>
        <taxon>Eutheria</taxon>
        <taxon>Euarchontoglires</taxon>
        <taxon>Primates</taxon>
        <taxon>Haplorrhini</taxon>
        <taxon>Platyrrhini</taxon>
        <taxon>Cebidae</taxon>
        <taxon>Callitrichinae</taxon>
        <taxon>Callithrix</taxon>
        <taxon>Callithrix</taxon>
    </lineage>
</organism>